<organism evidence="1 2">
    <name type="scientific">Escherichia coli</name>
    <dbReference type="NCBI Taxonomy" id="562"/>
    <lineage>
        <taxon>Bacteria</taxon>
        <taxon>Pseudomonadati</taxon>
        <taxon>Pseudomonadota</taxon>
        <taxon>Gammaproteobacteria</taxon>
        <taxon>Enterobacterales</taxon>
        <taxon>Enterobacteriaceae</taxon>
        <taxon>Escherichia</taxon>
    </lineage>
</organism>
<protein>
    <submittedName>
        <fullName evidence="1">Uncharacterized protein</fullName>
    </submittedName>
</protein>
<gene>
    <name evidence="1" type="ORF">HLX92_07895</name>
</gene>
<name>A0A2G4ALA9_ECOLX</name>
<comment type="caution">
    <text evidence="1">The sequence shown here is derived from an EMBL/GenBank/DDBJ whole genome shotgun (WGS) entry which is preliminary data.</text>
</comment>
<dbReference type="Proteomes" id="UP000523197">
    <property type="component" value="Unassembled WGS sequence"/>
</dbReference>
<accession>A0A2G4ALA9</accession>
<dbReference type="EMBL" id="JABFNF010000005">
    <property type="protein sequence ID" value="MBA1886090.1"/>
    <property type="molecule type" value="Genomic_DNA"/>
</dbReference>
<evidence type="ECO:0000313" key="2">
    <source>
        <dbReference type="Proteomes" id="UP000523197"/>
    </source>
</evidence>
<dbReference type="RefSeq" id="WP_021556173.1">
    <property type="nucleotide sequence ID" value="NZ_BFMI01000407.1"/>
</dbReference>
<proteinExistence type="predicted"/>
<evidence type="ECO:0000313" key="1">
    <source>
        <dbReference type="EMBL" id="MBA1886090.1"/>
    </source>
</evidence>
<sequence>MDTTPITHAVCAVIAQILVGLSTGNWAYGAIAGCTFFIAREHTQAEYRWIEKFGKGKRINMPWWGGFDPRVWDVGSLLDFAVPVIFCFCIYFSI</sequence>
<reference evidence="1 2" key="1">
    <citation type="submission" date="2020-05" db="EMBL/GenBank/DDBJ databases">
        <title>Epidemiological investigations into extended-spectrum beta-lactam resistant Escherichia coli ST457 carried by Australian Silver gulls identified clonal lineages that cause ExPEC disease.</title>
        <authorList>
            <person name="Nesporova K."/>
            <person name="Wyrsch E.R."/>
            <person name="Valcek A."/>
            <person name="Bitar I."/>
            <person name="Chaw K."/>
            <person name="Harris P."/>
            <person name="Hrabak J."/>
            <person name="Djordjevic S.P."/>
            <person name="Dolejska M."/>
        </authorList>
    </citation>
    <scope>NUCLEOTIDE SEQUENCE [LARGE SCALE GENOMIC DNA]</scope>
    <source>
        <strain evidence="1 2">CE1966</strain>
    </source>
</reference>
<dbReference type="AlphaFoldDB" id="A0A2G4ALA9"/>